<sequence>MTILGAAGHPSENGLGPMDREQIHLWPLAAGQRSNGGIRSGELADFIGQVVVGRWFSLFASFLVMTGAGGVYLFAYYSRDIKTTLQCDQTTLNRIGFYKDLGSNVGVIAGLLAEVAPTWLVLLIGAAFNFIGYFKIWQAVTGKIVRPTVAFFCFYIMIGANSQNFANTGVLVTCVKNFPERRGVMLGLLKGFVGLSGAIMTQLYIAIYGHDTKSLILLIAWFPSIVSLIFVYTIREIKFVKHPNEFRVFVQFLCVTVLLALLLTALIFVQKRVHFDQSAHIAIVAAILALLFVPLLIAIREEVVIWNLNKRTPISNPFIRIGIESSQPKPPIHSPSTPQHPLQTQPTSCFSNIFNKPERGEDYTVLQAIFSIDMLIICSTMLIGVGASLTAIDNLGQIGEAQGYPSETINLFVSLISISNFTGRIFSGFVSEILLEKFQFPRPLMLTLILLISSLGHLLVAFPFDDSLYLASIIIGFSMGSQVPLHFAMISEIFGLKHYSTLFNFGQLSCPIGSYILNVMVTGKLYDEVARIGSNPNKSHCVGTHCYEQSFLILAGLTFIVAMISLILVQRTREFYRGDIYKKFKEDMETLKTEVEFYRVDEKRTRIGNLLVDKHSINFKK</sequence>
<evidence type="ECO:0000256" key="2">
    <source>
        <dbReference type="ARBA" id="ARBA00022692"/>
    </source>
</evidence>
<dbReference type="AlphaFoldDB" id="A0A5D3BP48"/>
<dbReference type="OrthoDB" id="410267at2759"/>
<feature type="transmembrane region" description="Helical" evidence="5">
    <location>
        <begin position="468"/>
        <end position="490"/>
    </location>
</feature>
<comment type="caution">
    <text evidence="9">The sequence shown here is derived from an EMBL/GenBank/DDBJ whole genome shotgun (WGS) entry which is preliminary data.</text>
</comment>
<dbReference type="GO" id="GO:0016020">
    <property type="term" value="C:membrane"/>
    <property type="evidence" value="ECO:0007669"/>
    <property type="project" value="UniProtKB-SubCell"/>
</dbReference>
<evidence type="ECO:0000259" key="6">
    <source>
        <dbReference type="Pfam" id="PF06813"/>
    </source>
</evidence>
<dbReference type="SUPFAM" id="SSF103473">
    <property type="entry name" value="MFS general substrate transporter"/>
    <property type="match status" value="1"/>
</dbReference>
<evidence type="ECO:0000259" key="7">
    <source>
        <dbReference type="Pfam" id="PF23262"/>
    </source>
</evidence>
<reference evidence="10 11" key="1">
    <citation type="submission" date="2019-08" db="EMBL/GenBank/DDBJ databases">
        <title>Draft genome sequences of two oriental melons (Cucumis melo L. var makuwa).</title>
        <authorList>
            <person name="Kwon S.-Y."/>
        </authorList>
    </citation>
    <scope>NUCLEOTIDE SEQUENCE [LARGE SCALE GENOMIC DNA]</scope>
    <source>
        <strain evidence="11">cv. Chang Bougi</strain>
        <strain evidence="10">cv. SW 3</strain>
        <tissue evidence="9">Leaf</tissue>
    </source>
</reference>
<dbReference type="Proteomes" id="UP000321393">
    <property type="component" value="Unassembled WGS sequence"/>
</dbReference>
<proteinExistence type="predicted"/>
<dbReference type="InterPro" id="IPR010658">
    <property type="entry name" value="Nodulin-like"/>
</dbReference>
<keyword evidence="2 5" id="KW-0812">Transmembrane</keyword>
<feature type="transmembrane region" description="Helical" evidence="5">
    <location>
        <begin position="246"/>
        <end position="269"/>
    </location>
</feature>
<feature type="domain" description="Nodulin-like" evidence="6">
    <location>
        <begin position="54"/>
        <end position="299"/>
    </location>
</feature>
<dbReference type="PANTHER" id="PTHR21576">
    <property type="entry name" value="UNCHARACTERIZED NODULIN-LIKE PROTEIN"/>
    <property type="match status" value="1"/>
</dbReference>
<name>A0A5D3BP48_CUCMM</name>
<feature type="transmembrane region" description="Helical" evidence="5">
    <location>
        <begin position="215"/>
        <end position="234"/>
    </location>
</feature>
<evidence type="ECO:0000256" key="3">
    <source>
        <dbReference type="ARBA" id="ARBA00022989"/>
    </source>
</evidence>
<feature type="transmembrane region" description="Helical" evidence="5">
    <location>
        <begin position="55"/>
        <end position="75"/>
    </location>
</feature>
<feature type="transmembrane region" description="Helical" evidence="5">
    <location>
        <begin position="365"/>
        <end position="389"/>
    </location>
</feature>
<dbReference type="Gene3D" id="1.20.1250.20">
    <property type="entry name" value="MFS general substrate transporter like domains"/>
    <property type="match status" value="1"/>
</dbReference>
<dbReference type="InterPro" id="IPR036259">
    <property type="entry name" value="MFS_trans_sf"/>
</dbReference>
<feature type="transmembrane region" description="Helical" evidence="5">
    <location>
        <begin position="187"/>
        <end position="209"/>
    </location>
</feature>
<dbReference type="Pfam" id="PF06813">
    <property type="entry name" value="Nodulin-like"/>
    <property type="match status" value="1"/>
</dbReference>
<evidence type="ECO:0000313" key="11">
    <source>
        <dbReference type="Proteomes" id="UP000321947"/>
    </source>
</evidence>
<dbReference type="Pfam" id="PF23262">
    <property type="entry name" value="NFD4_C"/>
    <property type="match status" value="1"/>
</dbReference>
<dbReference type="EMBL" id="SSTD01017444">
    <property type="protein sequence ID" value="TYJ99888.1"/>
    <property type="molecule type" value="Genomic_DNA"/>
</dbReference>
<feature type="transmembrane region" description="Helical" evidence="5">
    <location>
        <begin position="281"/>
        <end position="299"/>
    </location>
</feature>
<dbReference type="CDD" id="cd17354">
    <property type="entry name" value="MFS_Mch1p_like"/>
    <property type="match status" value="1"/>
</dbReference>
<evidence type="ECO:0000256" key="1">
    <source>
        <dbReference type="ARBA" id="ARBA00004141"/>
    </source>
</evidence>
<keyword evidence="4 5" id="KW-0472">Membrane</keyword>
<feature type="transmembrane region" description="Helical" evidence="5">
    <location>
        <begin position="443"/>
        <end position="462"/>
    </location>
</feature>
<evidence type="ECO:0000313" key="9">
    <source>
        <dbReference type="EMBL" id="TYJ99888.1"/>
    </source>
</evidence>
<organism evidence="9 11">
    <name type="scientific">Cucumis melo var. makuwa</name>
    <name type="common">Oriental melon</name>
    <dbReference type="NCBI Taxonomy" id="1194695"/>
    <lineage>
        <taxon>Eukaryota</taxon>
        <taxon>Viridiplantae</taxon>
        <taxon>Streptophyta</taxon>
        <taxon>Embryophyta</taxon>
        <taxon>Tracheophyta</taxon>
        <taxon>Spermatophyta</taxon>
        <taxon>Magnoliopsida</taxon>
        <taxon>eudicotyledons</taxon>
        <taxon>Gunneridae</taxon>
        <taxon>Pentapetalae</taxon>
        <taxon>rosids</taxon>
        <taxon>fabids</taxon>
        <taxon>Cucurbitales</taxon>
        <taxon>Cucurbitaceae</taxon>
        <taxon>Benincaseae</taxon>
        <taxon>Cucumis</taxon>
    </lineage>
</organism>
<comment type="subcellular location">
    <subcellularLocation>
        <location evidence="1">Membrane</location>
        <topology evidence="1">Multi-pass membrane protein</topology>
    </subcellularLocation>
</comment>
<dbReference type="Proteomes" id="UP000321947">
    <property type="component" value="Unassembled WGS sequence"/>
</dbReference>
<dbReference type="PANTHER" id="PTHR21576:SF29">
    <property type="entry name" value="NODULIN-LIKE DOMAIN-CONTAINING PROTEIN"/>
    <property type="match status" value="1"/>
</dbReference>
<accession>A0A5D3BP48</accession>
<protein>
    <submittedName>
        <fullName evidence="9">Protein NUCLEAR FUSION DEFECTIVE 4</fullName>
    </submittedName>
</protein>
<keyword evidence="3 5" id="KW-1133">Transmembrane helix</keyword>
<gene>
    <name evidence="9" type="ORF">E5676_scaffold2042G00080</name>
    <name evidence="8" type="ORF">E6C27_scaffold60G003500</name>
</gene>
<feature type="transmembrane region" description="Helical" evidence="5">
    <location>
        <begin position="551"/>
        <end position="569"/>
    </location>
</feature>
<dbReference type="InterPro" id="IPR056555">
    <property type="entry name" value="NFD4_C"/>
</dbReference>
<evidence type="ECO:0000256" key="5">
    <source>
        <dbReference type="SAM" id="Phobius"/>
    </source>
</evidence>
<evidence type="ECO:0000313" key="8">
    <source>
        <dbReference type="EMBL" id="KAA0051898.1"/>
    </source>
</evidence>
<evidence type="ECO:0000256" key="4">
    <source>
        <dbReference type="ARBA" id="ARBA00023136"/>
    </source>
</evidence>
<feature type="domain" description="NFD4 C-terminal" evidence="7">
    <location>
        <begin position="369"/>
        <end position="576"/>
    </location>
</feature>
<dbReference type="EMBL" id="SSTE01011134">
    <property type="protein sequence ID" value="KAA0051898.1"/>
    <property type="molecule type" value="Genomic_DNA"/>
</dbReference>
<evidence type="ECO:0000313" key="10">
    <source>
        <dbReference type="Proteomes" id="UP000321393"/>
    </source>
</evidence>